<reference evidence="7 9" key="2">
    <citation type="submission" date="2018-03" db="EMBL/GenBank/DDBJ databases">
        <authorList>
            <person name="Fogelqvist J."/>
        </authorList>
    </citation>
    <scope>NUCLEOTIDE SEQUENCE [LARGE SCALE GENOMIC DNA]</scope>
</reference>
<dbReference type="Gene3D" id="2.60.40.150">
    <property type="entry name" value="C2 domain"/>
    <property type="match status" value="1"/>
</dbReference>
<dbReference type="Proteomes" id="UP000290189">
    <property type="component" value="Unassembled WGS sequence"/>
</dbReference>
<dbReference type="InterPro" id="IPR046342">
    <property type="entry name" value="CBS_dom_sf"/>
</dbReference>
<dbReference type="AlphaFoldDB" id="A0A0G4J5B6"/>
<evidence type="ECO:0000313" key="9">
    <source>
        <dbReference type="Proteomes" id="UP000290189"/>
    </source>
</evidence>
<dbReference type="EMBL" id="OVEO01000003">
    <property type="protein sequence ID" value="SPQ94910.1"/>
    <property type="molecule type" value="Genomic_DNA"/>
</dbReference>
<evidence type="ECO:0000256" key="2">
    <source>
        <dbReference type="ARBA" id="ARBA00023122"/>
    </source>
</evidence>
<dbReference type="OrthoDB" id="449052at2759"/>
<geneLocation type="mitochondrion" evidence="7"/>
<evidence type="ECO:0000313" key="7">
    <source>
        <dbReference type="EMBL" id="SPQ94910.1"/>
    </source>
</evidence>
<protein>
    <recommendedName>
        <fullName evidence="10">C2 domain-containing protein</fullName>
    </recommendedName>
</protein>
<feature type="domain" description="CBS" evidence="5">
    <location>
        <begin position="21"/>
        <end position="79"/>
    </location>
</feature>
<dbReference type="Pfam" id="PF00168">
    <property type="entry name" value="C2"/>
    <property type="match status" value="1"/>
</dbReference>
<evidence type="ECO:0000256" key="1">
    <source>
        <dbReference type="ARBA" id="ARBA00022737"/>
    </source>
</evidence>
<dbReference type="SUPFAM" id="SSF49562">
    <property type="entry name" value="C2 domain (Calcium/lipid-binding domain, CaLB)"/>
    <property type="match status" value="1"/>
</dbReference>
<evidence type="ECO:0000259" key="5">
    <source>
        <dbReference type="PROSITE" id="PS51371"/>
    </source>
</evidence>
<dbReference type="CDD" id="cd00030">
    <property type="entry name" value="C2"/>
    <property type="match status" value="1"/>
</dbReference>
<proteinExistence type="predicted"/>
<evidence type="ECO:0000259" key="4">
    <source>
        <dbReference type="PROSITE" id="PS50004"/>
    </source>
</evidence>
<reference evidence="6 8" key="1">
    <citation type="submission" date="2015-02" db="EMBL/GenBank/DDBJ databases">
        <authorList>
            <person name="Chooi Y.-H."/>
        </authorList>
    </citation>
    <scope>NUCLEOTIDE SEQUENCE [LARGE SCALE GENOMIC DNA]</scope>
    <source>
        <strain evidence="6">E3</strain>
    </source>
</reference>
<dbReference type="STRING" id="37360.A0A0G4J5B6"/>
<accession>A0A0G4J5B6</accession>
<dbReference type="Proteomes" id="UP000039324">
    <property type="component" value="Unassembled WGS sequence"/>
</dbReference>
<organism evidence="6 8">
    <name type="scientific">Plasmodiophora brassicae</name>
    <name type="common">Clubroot disease agent</name>
    <dbReference type="NCBI Taxonomy" id="37360"/>
    <lineage>
        <taxon>Eukaryota</taxon>
        <taxon>Sar</taxon>
        <taxon>Rhizaria</taxon>
        <taxon>Endomyxa</taxon>
        <taxon>Phytomyxea</taxon>
        <taxon>Plasmodiophorida</taxon>
        <taxon>Plasmodiophoridae</taxon>
        <taxon>Plasmodiophora</taxon>
    </lineage>
</organism>
<dbReference type="SMART" id="SM00239">
    <property type="entry name" value="C2"/>
    <property type="match status" value="1"/>
</dbReference>
<dbReference type="InterPro" id="IPR050511">
    <property type="entry name" value="AMPK_gamma/SDS23_families"/>
</dbReference>
<dbReference type="SMART" id="SM00116">
    <property type="entry name" value="CBS"/>
    <property type="match status" value="4"/>
</dbReference>
<dbReference type="Gene3D" id="3.10.580.10">
    <property type="entry name" value="CBS-domain"/>
    <property type="match status" value="2"/>
</dbReference>
<dbReference type="InterPro" id="IPR035892">
    <property type="entry name" value="C2_domain_sf"/>
</dbReference>
<dbReference type="CDD" id="cd02205">
    <property type="entry name" value="CBS_pair_SF"/>
    <property type="match status" value="1"/>
</dbReference>
<gene>
    <name evidence="6" type="ORF">PBRA_002760</name>
    <name evidence="7" type="ORF">PLBR_LOCUS2125</name>
</gene>
<dbReference type="PANTHER" id="PTHR13780:SF128">
    <property type="entry name" value="CBS DOMAIN-CONTAINING PROTEIN"/>
    <property type="match status" value="1"/>
</dbReference>
<evidence type="ECO:0000313" key="8">
    <source>
        <dbReference type="Proteomes" id="UP000039324"/>
    </source>
</evidence>
<dbReference type="InterPro" id="IPR000008">
    <property type="entry name" value="C2_dom"/>
</dbReference>
<keyword evidence="1" id="KW-0677">Repeat</keyword>
<dbReference type="Pfam" id="PF00571">
    <property type="entry name" value="CBS"/>
    <property type="match status" value="2"/>
</dbReference>
<feature type="domain" description="C2" evidence="4">
    <location>
        <begin position="378"/>
        <end position="502"/>
    </location>
</feature>
<feature type="domain" description="CBS" evidence="5">
    <location>
        <begin position="323"/>
        <end position="386"/>
    </location>
</feature>
<keyword evidence="2 3" id="KW-0129">CBS domain</keyword>
<dbReference type="PANTHER" id="PTHR13780">
    <property type="entry name" value="AMP-ACTIVATED PROTEIN KINASE, GAMMA REGULATORY SUBUNIT"/>
    <property type="match status" value="1"/>
</dbReference>
<evidence type="ECO:0000256" key="3">
    <source>
        <dbReference type="PROSITE-ProRule" id="PRU00703"/>
    </source>
</evidence>
<evidence type="ECO:0008006" key="10">
    <source>
        <dbReference type="Google" id="ProtNLM"/>
    </source>
</evidence>
<dbReference type="PROSITE" id="PS51371">
    <property type="entry name" value="CBS"/>
    <property type="match status" value="2"/>
</dbReference>
<sequence>MVELDNPILIALSRFTIQDIIARESSLATVTADATIEELLAVLTERAFLSLPITDQGCVLGVVDCLDLMSFYSHIFAKVKVLLTPPISQKYLAHVDADDSDRLGDRQTVQLFRGRPLSPVLDSDCMLRPVRDLVNFSGRNPTVFVKESMVLSDFVKTLTTGSNHRALILDEFEDSEINASPSMEHIKDIISQHDIAVFLHKLMHWAIDPNSAESEPYRDIFAPLAESDTLRNDLVRVANSRVRDLGLGTSHFEKSIISVEDGVPVLDALKFVIAANVSVLAVVDKAGKLLNSLSGSDLRHLTSATANSLTRPISEFLAAAADVKPPLATITRKCTLLHALNSFASPHRIRPIHHLWLTDKEGRAVGLMSLTDLMRISTTYHLPHDHSVHKERVIGQLSVSILLARNLKPSKNLNRKLRSTYVVVKYPSQSPVKTPVVPNTLSPSFRNATFSFTVNSTQLGKFLTISLYDRRSFFLSPDKLLGSIEIDISWIANGFGRGRTTGSTMEIKKWIKLQVDGKVEPAGELLVRLSYSPIARA</sequence>
<dbReference type="EMBL" id="CDSF01000133">
    <property type="protein sequence ID" value="CEP02793.1"/>
    <property type="molecule type" value="Genomic_DNA"/>
</dbReference>
<keyword evidence="7" id="KW-0496">Mitochondrion</keyword>
<dbReference type="InterPro" id="IPR000644">
    <property type="entry name" value="CBS_dom"/>
</dbReference>
<keyword evidence="8" id="KW-1185">Reference proteome</keyword>
<dbReference type="PROSITE" id="PS50004">
    <property type="entry name" value="C2"/>
    <property type="match status" value="1"/>
</dbReference>
<evidence type="ECO:0000313" key="6">
    <source>
        <dbReference type="EMBL" id="CEP02793.1"/>
    </source>
</evidence>
<dbReference type="SUPFAM" id="SSF54631">
    <property type="entry name" value="CBS-domain pair"/>
    <property type="match status" value="2"/>
</dbReference>
<name>A0A0G4J5B6_PLABS</name>